<reference evidence="2" key="1">
    <citation type="submission" date="2020-03" db="EMBL/GenBank/DDBJ databases">
        <title>Draft sequencing of Calidifontibacter sp. DB0510.</title>
        <authorList>
            <person name="Kim D.-U."/>
        </authorList>
    </citation>
    <scope>NUCLEOTIDE SEQUENCE</scope>
    <source>
        <strain evidence="2">DB0510</strain>
    </source>
</reference>
<keyword evidence="3" id="KW-1185">Reference proteome</keyword>
<sequence length="430" mass="46881">MEASTTRHDDKGRGLVSDAELTAAQEAQEAGTAVRALTGSLRDAHGALANLGFGIARRYAGPLVTPVEVTHDFIAHNAYGVAGRVLDHGSDLFESAASTLGTRLPASRQVARRLGATSAFVQGLGGDHIANSPMAYRMTLRRSGRDVPVTRAALEQAYPDHAKSLVFFVHGFVGTEQMWKRRAARDDDGRRLSYGRRMEAAGDWSALWVRYNTGQRVSTNGRELGNLIGKVVDAWPEPVERIVLVGHSMGGLVVHSSLLQIPPGARWGELVTDTVTLGTPYHGALLERGVTKLTKEFDRHLATRWAAEILRYRSGGVKDLRHGNLLEDDWAGHDPDDPADWRQVARAHPQHIRHLAIAGTVTGDPHSARSRLLGDLVVSRRSARGLDATKWDSLLLGGVNHMDLLNHPRVYAVLADRLGVEALPLRHPRG</sequence>
<proteinExistence type="predicted"/>
<evidence type="ECO:0000313" key="2">
    <source>
        <dbReference type="EMBL" id="NHN56071.1"/>
    </source>
</evidence>
<comment type="caution">
    <text evidence="2">The sequence shown here is derived from an EMBL/GenBank/DDBJ whole genome shotgun (WGS) entry which is preliminary data.</text>
</comment>
<dbReference type="InterPro" id="IPR012908">
    <property type="entry name" value="PGAP1-ab_dom-like"/>
</dbReference>
<feature type="domain" description="GPI inositol-deacylase PGAP1-like alpha/beta" evidence="1">
    <location>
        <begin position="166"/>
        <end position="304"/>
    </location>
</feature>
<dbReference type="InterPro" id="IPR029058">
    <property type="entry name" value="AB_hydrolase_fold"/>
</dbReference>
<dbReference type="Pfam" id="PF07819">
    <property type="entry name" value="PGAP1"/>
    <property type="match status" value="1"/>
</dbReference>
<dbReference type="EMBL" id="JAAOIV010000006">
    <property type="protein sequence ID" value="NHN56071.1"/>
    <property type="molecule type" value="Genomic_DNA"/>
</dbReference>
<dbReference type="AlphaFoldDB" id="A0A967EEX0"/>
<name>A0A967EEX0_9MICO</name>
<organism evidence="2 3">
    <name type="scientific">Metallococcus carri</name>
    <dbReference type="NCBI Taxonomy" id="1656884"/>
    <lineage>
        <taxon>Bacteria</taxon>
        <taxon>Bacillati</taxon>
        <taxon>Actinomycetota</taxon>
        <taxon>Actinomycetes</taxon>
        <taxon>Micrococcales</taxon>
        <taxon>Dermacoccaceae</taxon>
        <taxon>Metallococcus</taxon>
    </lineage>
</organism>
<protein>
    <recommendedName>
        <fullName evidence="1">GPI inositol-deacylase PGAP1-like alpha/beta domain-containing protein</fullName>
    </recommendedName>
</protein>
<gene>
    <name evidence="2" type="ORF">G9U51_09815</name>
</gene>
<dbReference type="Gene3D" id="3.40.50.1820">
    <property type="entry name" value="alpha/beta hydrolase"/>
    <property type="match status" value="1"/>
</dbReference>
<accession>A0A967EEX0</accession>
<dbReference type="GO" id="GO:0016788">
    <property type="term" value="F:hydrolase activity, acting on ester bonds"/>
    <property type="evidence" value="ECO:0007669"/>
    <property type="project" value="InterPro"/>
</dbReference>
<dbReference type="RefSeq" id="WP_166196478.1">
    <property type="nucleotide sequence ID" value="NZ_JAAOIV010000006.1"/>
</dbReference>
<dbReference type="Proteomes" id="UP000744769">
    <property type="component" value="Unassembled WGS sequence"/>
</dbReference>
<dbReference type="SUPFAM" id="SSF53474">
    <property type="entry name" value="alpha/beta-Hydrolases"/>
    <property type="match status" value="1"/>
</dbReference>
<evidence type="ECO:0000259" key="1">
    <source>
        <dbReference type="Pfam" id="PF07819"/>
    </source>
</evidence>
<evidence type="ECO:0000313" key="3">
    <source>
        <dbReference type="Proteomes" id="UP000744769"/>
    </source>
</evidence>